<gene>
    <name evidence="4" type="ORF">QNH24_07650</name>
</gene>
<dbReference type="Proteomes" id="UP001178322">
    <property type="component" value="Chromosome"/>
</dbReference>
<sequence length="995" mass="110189">MGAISYTNTVSDHTYPLLKLCKPDRTVISPLKEIYGLSLTIRLGAINEISFTIPTKIERQHILIDNPLIDLIKDRYYLKMTYNNQVEYFLFLDKNKQVGNDGNSISYTAYSCGIELADKNIRDYEETSKTLSEYVNFFLAETEWKLDYVDAAFNLKYRSFDVSSATVLQCLFDIAERFNALIVWDTTNRKVNLHQPNHIGMNRGVRLKEGILLDSLSVATKAEDMVTRLKAYGQDGLEFRTLSPTGSNYLEDFSYFMYPFECDTNYNVIKQSDYMSNQLCIALTKYKRKLLSFQGQFDSLVAQKKTKQDDIQQEEQELSNLETQLKTYLNERDVINYTYQDQAPGRADWSNVISRINAKQNEINNKNSQIATLNIQLMNIEQQMSDLGLQLKMEHNFSPEEITELNKYIIVKEHHNDSITDEKDLLEEAKEIFKTLNEPPIHVNVGLEGYLSNLHETMSMKQIAIGDIIRVQNDELRVRLTLKIIEMLFDFNNDSVNLTIANGKDVVDENGKLKKVIYDISNTSTTVNMDKYKWNQGKDAMDGVTQILNSEFDTAKNILLGGYANSTTINERGLYSKDLQDDKTYLVINNALMAITPDGGNSIAVAISKRGVHAEVLAGRLLLGNKLHIEDELGIVTIYNGLQSVYDTNGKIKVHLGRYPHPDSPSQYKYGLRVYDGAIDIRSSSNAYRGTQLDGSGFRAFNNNGVRTFNVDATTGQVEIIGDLTIKSSPSSYRGVVITSSGITGYNASGGITFELNANSGRMTSQENFLIQTSTSPNRGVKMDDYGIRGYNTNGTKTFEIDIYGNATFSGTITASNIYGTTINGGTVNGTAINGGTITGGTISGNTITGNTINGGSITGTTITGGTISGSTINGTTISGTKITSADINISEEATIGNWLNLGTRFNDPNAKGIKFGGVAGASQISYFRDMITISAMSGVKIPEGSLWIGNESAVVSNYNDMRLVWNGSQGGTGGGRLYVRGSNGEIGYLKLEKE</sequence>
<dbReference type="RefSeq" id="WP_283871482.1">
    <property type="nucleotide sequence ID" value="NZ_CP126101.1"/>
</dbReference>
<accession>A0AAX3X313</accession>
<reference evidence="4" key="1">
    <citation type="submission" date="2023-05" db="EMBL/GenBank/DDBJ databases">
        <title>Comparative genomics of Bacillaceae isolates and their secondary metabolite potential.</title>
        <authorList>
            <person name="Song L."/>
            <person name="Nielsen L.J."/>
            <person name="Mohite O."/>
            <person name="Xu X."/>
            <person name="Weber T."/>
            <person name="Kovacs A.T."/>
        </authorList>
    </citation>
    <scope>NUCLEOTIDE SEQUENCE</scope>
    <source>
        <strain evidence="4">LY1</strain>
    </source>
</reference>
<name>A0AAX3X313_9BACI</name>
<keyword evidence="1" id="KW-0175">Coiled coil</keyword>
<feature type="domain" description="Tail spike" evidence="2">
    <location>
        <begin position="115"/>
        <end position="263"/>
    </location>
</feature>
<feature type="coiled-coil region" evidence="1">
    <location>
        <begin position="356"/>
        <end position="390"/>
    </location>
</feature>
<feature type="domain" description="YOMG-like N-terminal" evidence="3">
    <location>
        <begin position="20"/>
        <end position="104"/>
    </location>
</feature>
<dbReference type="Gene3D" id="2.160.20.80">
    <property type="entry name" value="E3 ubiquitin-protein ligase SopA"/>
    <property type="match status" value="1"/>
</dbReference>
<evidence type="ECO:0000313" key="5">
    <source>
        <dbReference type="Proteomes" id="UP001178322"/>
    </source>
</evidence>
<evidence type="ECO:0000313" key="4">
    <source>
        <dbReference type="EMBL" id="WHY53107.1"/>
    </source>
</evidence>
<dbReference type="EMBL" id="CP126101">
    <property type="protein sequence ID" value="WHY53107.1"/>
    <property type="molecule type" value="Genomic_DNA"/>
</dbReference>
<dbReference type="SUPFAM" id="SSF141571">
    <property type="entry name" value="Pentapeptide repeat-like"/>
    <property type="match status" value="1"/>
</dbReference>
<protein>
    <recommendedName>
        <fullName evidence="6">Prophage tail endopeptidase domain-containing protein</fullName>
    </recommendedName>
</protein>
<feature type="coiled-coil region" evidence="1">
    <location>
        <begin position="297"/>
        <end position="331"/>
    </location>
</feature>
<dbReference type="InterPro" id="IPR057796">
    <property type="entry name" value="YOMG-like_N"/>
</dbReference>
<dbReference type="AlphaFoldDB" id="A0AAX3X313"/>
<dbReference type="Pfam" id="PF24049">
    <property type="entry name" value="YOMG_N"/>
    <property type="match status" value="1"/>
</dbReference>
<dbReference type="Pfam" id="PF06605">
    <property type="entry name" value="Prophage_tail"/>
    <property type="match status" value="1"/>
</dbReference>
<evidence type="ECO:0000259" key="3">
    <source>
        <dbReference type="Pfam" id="PF24049"/>
    </source>
</evidence>
<proteinExistence type="predicted"/>
<dbReference type="InterPro" id="IPR010572">
    <property type="entry name" value="Tail_dom"/>
</dbReference>
<evidence type="ECO:0000259" key="2">
    <source>
        <dbReference type="Pfam" id="PF06605"/>
    </source>
</evidence>
<evidence type="ECO:0008006" key="6">
    <source>
        <dbReference type="Google" id="ProtNLM"/>
    </source>
</evidence>
<evidence type="ECO:0000256" key="1">
    <source>
        <dbReference type="SAM" id="Coils"/>
    </source>
</evidence>
<organism evidence="4 5">
    <name type="scientific">Lysinibacillus pakistanensis</name>
    <dbReference type="NCBI Taxonomy" id="759811"/>
    <lineage>
        <taxon>Bacteria</taxon>
        <taxon>Bacillati</taxon>
        <taxon>Bacillota</taxon>
        <taxon>Bacilli</taxon>
        <taxon>Bacillales</taxon>
        <taxon>Bacillaceae</taxon>
        <taxon>Lysinibacillus</taxon>
    </lineage>
</organism>